<dbReference type="AlphaFoldDB" id="A0A558BJY0"/>
<proteinExistence type="predicted"/>
<dbReference type="SMART" id="SM00345">
    <property type="entry name" value="HTH_GNTR"/>
    <property type="match status" value="1"/>
</dbReference>
<evidence type="ECO:0000313" key="6">
    <source>
        <dbReference type="Proteomes" id="UP000320011"/>
    </source>
</evidence>
<accession>A0A558BJY0</accession>
<sequence>MYEKMAEHLAERIACGELAPNAPLPSERELADVYGVSLGAARHATRFPRACGLVMTIRSKRTYIARG</sequence>
<dbReference type="GO" id="GO:0003677">
    <property type="term" value="F:DNA binding"/>
    <property type="evidence" value="ECO:0007669"/>
    <property type="project" value="UniProtKB-KW"/>
</dbReference>
<dbReference type="EMBL" id="VJWX01000306">
    <property type="protein sequence ID" value="TVT36820.1"/>
    <property type="molecule type" value="Genomic_DNA"/>
</dbReference>
<keyword evidence="6" id="KW-1185">Reference proteome</keyword>
<dbReference type="Proteomes" id="UP000320011">
    <property type="component" value="Unassembled WGS sequence"/>
</dbReference>
<keyword evidence="3" id="KW-0804">Transcription</keyword>
<reference evidence="5 6" key="2">
    <citation type="submission" date="2019-08" db="EMBL/GenBank/DDBJ databases">
        <title>Amycolatopsis acidicola sp. nov., isolated from peat swamp forest soil.</title>
        <authorList>
            <person name="Srisuk N."/>
        </authorList>
    </citation>
    <scope>NUCLEOTIDE SEQUENCE [LARGE SCALE GENOMIC DNA]</scope>
    <source>
        <strain evidence="5 6">TBRC 6029</strain>
    </source>
</reference>
<dbReference type="Pfam" id="PF00392">
    <property type="entry name" value="GntR"/>
    <property type="match status" value="1"/>
</dbReference>
<dbReference type="SUPFAM" id="SSF46785">
    <property type="entry name" value="Winged helix' DNA-binding domain"/>
    <property type="match status" value="1"/>
</dbReference>
<evidence type="ECO:0000313" key="5">
    <source>
        <dbReference type="EMBL" id="TVT36820.1"/>
    </source>
</evidence>
<dbReference type="Gene3D" id="1.10.10.10">
    <property type="entry name" value="Winged helix-like DNA-binding domain superfamily/Winged helix DNA-binding domain"/>
    <property type="match status" value="1"/>
</dbReference>
<reference evidence="5 6" key="1">
    <citation type="submission" date="2019-07" db="EMBL/GenBank/DDBJ databases">
        <authorList>
            <person name="Duangmal K."/>
            <person name="Teo W.F.A."/>
        </authorList>
    </citation>
    <scope>NUCLEOTIDE SEQUENCE [LARGE SCALE GENOMIC DNA]</scope>
    <source>
        <strain evidence="5 6">TBRC 6029</strain>
    </source>
</reference>
<keyword evidence="2" id="KW-0238">DNA-binding</keyword>
<evidence type="ECO:0000256" key="3">
    <source>
        <dbReference type="ARBA" id="ARBA00023163"/>
    </source>
</evidence>
<dbReference type="GO" id="GO:0003700">
    <property type="term" value="F:DNA-binding transcription factor activity"/>
    <property type="evidence" value="ECO:0007669"/>
    <property type="project" value="InterPro"/>
</dbReference>
<dbReference type="PROSITE" id="PS50949">
    <property type="entry name" value="HTH_GNTR"/>
    <property type="match status" value="1"/>
</dbReference>
<dbReference type="InterPro" id="IPR036390">
    <property type="entry name" value="WH_DNA-bd_sf"/>
</dbReference>
<name>A0A558BJY0_9PSEU</name>
<comment type="caution">
    <text evidence="5">The sequence shown here is derived from an EMBL/GenBank/DDBJ whole genome shotgun (WGS) entry which is preliminary data.</text>
</comment>
<gene>
    <name evidence="5" type="ORF">FNH05_25260</name>
</gene>
<feature type="domain" description="HTH gntR-type" evidence="4">
    <location>
        <begin position="1"/>
        <end position="67"/>
    </location>
</feature>
<dbReference type="OrthoDB" id="7363114at2"/>
<evidence type="ECO:0000256" key="1">
    <source>
        <dbReference type="ARBA" id="ARBA00023015"/>
    </source>
</evidence>
<evidence type="ECO:0000256" key="2">
    <source>
        <dbReference type="ARBA" id="ARBA00023125"/>
    </source>
</evidence>
<dbReference type="InterPro" id="IPR000524">
    <property type="entry name" value="Tscrpt_reg_HTH_GntR"/>
</dbReference>
<keyword evidence="1" id="KW-0805">Transcription regulation</keyword>
<evidence type="ECO:0000259" key="4">
    <source>
        <dbReference type="PROSITE" id="PS50949"/>
    </source>
</evidence>
<dbReference type="InterPro" id="IPR036388">
    <property type="entry name" value="WH-like_DNA-bd_sf"/>
</dbReference>
<organism evidence="5 6">
    <name type="scientific">Amycolatopsis rhizosphaerae</name>
    <dbReference type="NCBI Taxonomy" id="2053003"/>
    <lineage>
        <taxon>Bacteria</taxon>
        <taxon>Bacillati</taxon>
        <taxon>Actinomycetota</taxon>
        <taxon>Actinomycetes</taxon>
        <taxon>Pseudonocardiales</taxon>
        <taxon>Pseudonocardiaceae</taxon>
        <taxon>Amycolatopsis</taxon>
    </lineage>
</organism>
<protein>
    <submittedName>
        <fullName evidence="5">GntR family transcriptional regulator</fullName>
    </submittedName>
</protein>